<feature type="transmembrane region" description="Helical" evidence="2">
    <location>
        <begin position="12"/>
        <end position="33"/>
    </location>
</feature>
<dbReference type="PANTHER" id="PTHR43156">
    <property type="entry name" value="STAGE II SPORULATION PROTEIN E-RELATED"/>
    <property type="match status" value="1"/>
</dbReference>
<dbReference type="GO" id="GO:0016791">
    <property type="term" value="F:phosphatase activity"/>
    <property type="evidence" value="ECO:0007669"/>
    <property type="project" value="TreeGrafter"/>
</dbReference>
<dbReference type="OrthoDB" id="9811749at2"/>
<dbReference type="AlphaFoldDB" id="A0A662ZEP5"/>
<keyword evidence="2" id="KW-1133">Transmembrane helix</keyword>
<dbReference type="InterPro" id="IPR001932">
    <property type="entry name" value="PPM-type_phosphatase-like_dom"/>
</dbReference>
<accession>A0A662ZEP5</accession>
<evidence type="ECO:0000313" key="5">
    <source>
        <dbReference type="Proteomes" id="UP000243745"/>
    </source>
</evidence>
<gene>
    <name evidence="4" type="ORF">SAMN02910344_00368</name>
</gene>
<keyword evidence="2" id="KW-0812">Transmembrane</keyword>
<feature type="transmembrane region" description="Helical" evidence="2">
    <location>
        <begin position="158"/>
        <end position="178"/>
    </location>
</feature>
<keyword evidence="5" id="KW-1185">Reference proteome</keyword>
<name>A0A662ZEP5_9GAMM</name>
<keyword evidence="2" id="KW-0472">Membrane</keyword>
<reference evidence="4 5" key="1">
    <citation type="submission" date="2016-10" db="EMBL/GenBank/DDBJ databases">
        <authorList>
            <person name="Varghese N."/>
            <person name="Submissions S."/>
        </authorList>
    </citation>
    <scope>NUCLEOTIDE SEQUENCE [LARGE SCALE GENOMIC DNA]</scope>
    <source>
        <strain evidence="4 5">DSM 1361</strain>
    </source>
</reference>
<evidence type="ECO:0000313" key="4">
    <source>
        <dbReference type="EMBL" id="SFP07335.1"/>
    </source>
</evidence>
<sequence length="579" mass="65813">MTINFSDLRHKIAVVFSCSLFYFAVSIPFIDYLRLSPTTEVRPYCVLPFILSLVYGFPGVLGTALGNIFSDIYYGGMDIRIMTMGACFQIIYGYGGALMWKYLRRRSNNIFRLDKIHKITQYLLLVVLLSLIVTFMVWLTLHFYYGLNVFGVGFNNTLMNHMIFFVVLGIPFFVGYSYHLQKKKLSLQPTDMSNAYLFSLNEKFILFFVMISEIVSTVIAIFAYLFFRAYQIYDSVTLWAHIYVIGGATLYICLCPSLLILRSIERHISRPIEILSSIGKNFGEHEDIKSEIEHIQSTVSQFTSYKSEIGELALSFRTFSQKLKEFFLKLTSISKERTRVATQLRIAADIQKGALPEPIQLTEIDLYASMDPALEVGGDFYDYFRVGEHHLGFVIADVSDKGIPASLFMMISKTIIQKNMMDGMSPGPALTKSNAELCRNNRAEMFVTVFCGLLDLETGELKYASAGHDHPFISQNGEAFRIMNNKTGFVLGALEDIIYAENVIKLSKGDIFFMYTDGVPESSNEDKEQFGFERTLDVLSANRDRAMEDMCCALKESISQFKGFAKQFDDLTVLAIRMN</sequence>
<feature type="transmembrane region" description="Helical" evidence="2">
    <location>
        <begin position="45"/>
        <end position="69"/>
    </location>
</feature>
<dbReference type="PANTHER" id="PTHR43156:SF2">
    <property type="entry name" value="STAGE II SPORULATION PROTEIN E"/>
    <property type="match status" value="1"/>
</dbReference>
<dbReference type="SMART" id="SM00331">
    <property type="entry name" value="PP2C_SIG"/>
    <property type="match status" value="1"/>
</dbReference>
<dbReference type="RefSeq" id="WP_093140442.1">
    <property type="nucleotide sequence ID" value="NZ_FOXF01000004.1"/>
</dbReference>
<feature type="domain" description="PPM-type phosphatase" evidence="3">
    <location>
        <begin position="361"/>
        <end position="578"/>
    </location>
</feature>
<dbReference type="InterPro" id="IPR036457">
    <property type="entry name" value="PPM-type-like_dom_sf"/>
</dbReference>
<organism evidence="4 5">
    <name type="scientific">Ruminobacter amylophilus</name>
    <dbReference type="NCBI Taxonomy" id="867"/>
    <lineage>
        <taxon>Bacteria</taxon>
        <taxon>Pseudomonadati</taxon>
        <taxon>Pseudomonadota</taxon>
        <taxon>Gammaproteobacteria</taxon>
        <taxon>Aeromonadales</taxon>
        <taxon>Succinivibrionaceae</taxon>
        <taxon>Ruminobacter</taxon>
    </lineage>
</organism>
<evidence type="ECO:0000256" key="2">
    <source>
        <dbReference type="SAM" id="Phobius"/>
    </source>
</evidence>
<evidence type="ECO:0000259" key="3">
    <source>
        <dbReference type="SMART" id="SM00331"/>
    </source>
</evidence>
<dbReference type="EMBL" id="FOXF01000004">
    <property type="protein sequence ID" value="SFP07335.1"/>
    <property type="molecule type" value="Genomic_DNA"/>
</dbReference>
<keyword evidence="1" id="KW-0378">Hydrolase</keyword>
<feature type="transmembrane region" description="Helical" evidence="2">
    <location>
        <begin position="123"/>
        <end position="146"/>
    </location>
</feature>
<dbReference type="Pfam" id="PF07228">
    <property type="entry name" value="SpoIIE"/>
    <property type="match status" value="1"/>
</dbReference>
<dbReference type="Proteomes" id="UP000243745">
    <property type="component" value="Unassembled WGS sequence"/>
</dbReference>
<dbReference type="SUPFAM" id="SSF81606">
    <property type="entry name" value="PP2C-like"/>
    <property type="match status" value="1"/>
</dbReference>
<dbReference type="Gene3D" id="3.60.40.10">
    <property type="entry name" value="PPM-type phosphatase domain"/>
    <property type="match status" value="1"/>
</dbReference>
<protein>
    <submittedName>
        <fullName evidence="4">Energy-coupling factor transport system substrate-specific component</fullName>
    </submittedName>
</protein>
<feature type="transmembrane region" description="Helical" evidence="2">
    <location>
        <begin position="204"/>
        <end position="227"/>
    </location>
</feature>
<evidence type="ECO:0000256" key="1">
    <source>
        <dbReference type="ARBA" id="ARBA00022801"/>
    </source>
</evidence>
<feature type="transmembrane region" description="Helical" evidence="2">
    <location>
        <begin position="81"/>
        <end position="103"/>
    </location>
</feature>
<dbReference type="InterPro" id="IPR052016">
    <property type="entry name" value="Bact_Sigma-Reg"/>
</dbReference>
<proteinExistence type="predicted"/>
<feature type="transmembrane region" description="Helical" evidence="2">
    <location>
        <begin position="239"/>
        <end position="261"/>
    </location>
</feature>